<protein>
    <recommendedName>
        <fullName evidence="6">HXXXD-type acyl-transferase family protein</fullName>
    </recommendedName>
</protein>
<keyword evidence="5" id="KW-1185">Reference proteome</keyword>
<evidence type="ECO:0008006" key="6">
    <source>
        <dbReference type="Google" id="ProtNLM"/>
    </source>
</evidence>
<dbReference type="AlphaFoldDB" id="A0A7J0FFX0"/>
<dbReference type="InterPro" id="IPR023213">
    <property type="entry name" value="CAT-like_dom_sf"/>
</dbReference>
<sequence>MEVKIISEETIRPSSPTPSHLKTFKISLIDQLYPSSYVPVLLFYSPSDGTRNTGRVLTCLKDSLSETLSCFYPLAGRIKDRVSIDCNDEGITFLVSQVMNCHLFELLNNPQIDLLDQFAPCQLYSVGETSNVIGQLAVQANIFSCGGIVIGLCISHKIFDGVMINAFLKCWTMIARTQNSQSLKSLVPQSQCTLNCTILNYTNLETGSCSFEKEILQSNLNAASIFPSREQLPHDMAVIKLSWLIKKGKGISRRFVFDAASISSLKAKAVSQLVPNPSSVLVVVGFLWKCIIKVSQNSSTMVMAVNLRPRMVPLVSENTIGNIIWQTMVHHKGRQDQTELRYIVSLLKEGIAKINSSFVESLIGDEGISTIRKYMKEMDKIHSKENPDLYLCSSWKGLGFKEVDFGWGKPVWVSPVVGVRQPIFSNQVILTETSLGDGIEARVVLGEHEMGMLENDPEFRRFVSLNPPIPMSLAKL</sequence>
<evidence type="ECO:0000313" key="5">
    <source>
        <dbReference type="Proteomes" id="UP000585474"/>
    </source>
</evidence>
<evidence type="ECO:0000256" key="1">
    <source>
        <dbReference type="ARBA" id="ARBA00009861"/>
    </source>
</evidence>
<dbReference type="Pfam" id="PF02458">
    <property type="entry name" value="Transferase"/>
    <property type="match status" value="1"/>
</dbReference>
<dbReference type="GO" id="GO:0016746">
    <property type="term" value="F:acyltransferase activity"/>
    <property type="evidence" value="ECO:0007669"/>
    <property type="project" value="UniProtKB-KW"/>
</dbReference>
<dbReference type="Gene3D" id="3.30.559.10">
    <property type="entry name" value="Chloramphenicol acetyltransferase-like domain"/>
    <property type="match status" value="2"/>
</dbReference>
<comment type="caution">
    <text evidence="4">The sequence shown here is derived from an EMBL/GenBank/DDBJ whole genome shotgun (WGS) entry which is preliminary data.</text>
</comment>
<keyword evidence="3" id="KW-0012">Acyltransferase</keyword>
<reference evidence="4 5" key="1">
    <citation type="submission" date="2019-07" db="EMBL/GenBank/DDBJ databases">
        <title>De Novo Assembly of kiwifruit Actinidia rufa.</title>
        <authorList>
            <person name="Sugita-Konishi S."/>
            <person name="Sato K."/>
            <person name="Mori E."/>
            <person name="Abe Y."/>
            <person name="Kisaki G."/>
            <person name="Hamano K."/>
            <person name="Suezawa K."/>
            <person name="Otani M."/>
            <person name="Fukuda T."/>
            <person name="Manabe T."/>
            <person name="Gomi K."/>
            <person name="Tabuchi M."/>
            <person name="Akimitsu K."/>
            <person name="Kataoka I."/>
        </authorList>
    </citation>
    <scope>NUCLEOTIDE SEQUENCE [LARGE SCALE GENOMIC DNA]</scope>
    <source>
        <strain evidence="5">cv. Fuchu</strain>
    </source>
</reference>
<name>A0A7J0FFX0_9ERIC</name>
<dbReference type="Proteomes" id="UP000585474">
    <property type="component" value="Unassembled WGS sequence"/>
</dbReference>
<proteinExistence type="inferred from homology"/>
<dbReference type="PANTHER" id="PTHR31623">
    <property type="entry name" value="F21J9.9"/>
    <property type="match status" value="1"/>
</dbReference>
<evidence type="ECO:0000313" key="4">
    <source>
        <dbReference type="EMBL" id="GFY97503.1"/>
    </source>
</evidence>
<evidence type="ECO:0000256" key="2">
    <source>
        <dbReference type="ARBA" id="ARBA00022679"/>
    </source>
</evidence>
<organism evidence="4 5">
    <name type="scientific">Actinidia rufa</name>
    <dbReference type="NCBI Taxonomy" id="165716"/>
    <lineage>
        <taxon>Eukaryota</taxon>
        <taxon>Viridiplantae</taxon>
        <taxon>Streptophyta</taxon>
        <taxon>Embryophyta</taxon>
        <taxon>Tracheophyta</taxon>
        <taxon>Spermatophyta</taxon>
        <taxon>Magnoliopsida</taxon>
        <taxon>eudicotyledons</taxon>
        <taxon>Gunneridae</taxon>
        <taxon>Pentapetalae</taxon>
        <taxon>asterids</taxon>
        <taxon>Ericales</taxon>
        <taxon>Actinidiaceae</taxon>
        <taxon>Actinidia</taxon>
    </lineage>
</organism>
<dbReference type="EMBL" id="BJWL01000012">
    <property type="protein sequence ID" value="GFY97503.1"/>
    <property type="molecule type" value="Genomic_DNA"/>
</dbReference>
<comment type="similarity">
    <text evidence="1">Belongs to the plant acyltransferase family.</text>
</comment>
<evidence type="ECO:0000256" key="3">
    <source>
        <dbReference type="ARBA" id="ARBA00023315"/>
    </source>
</evidence>
<keyword evidence="2" id="KW-0808">Transferase</keyword>
<dbReference type="PANTHER" id="PTHR31623:SF110">
    <property type="entry name" value="VINORINE SYNTHASE-LIKE"/>
    <property type="match status" value="1"/>
</dbReference>
<dbReference type="OrthoDB" id="671439at2759"/>
<gene>
    <name evidence="4" type="ORF">Acr_12g0000440</name>
</gene>
<accession>A0A7J0FFX0</accession>